<keyword evidence="3" id="KW-1185">Reference proteome</keyword>
<evidence type="ECO:0008006" key="4">
    <source>
        <dbReference type="Google" id="ProtNLM"/>
    </source>
</evidence>
<evidence type="ECO:0000256" key="1">
    <source>
        <dbReference type="SAM" id="MobiDB-lite"/>
    </source>
</evidence>
<sequence>MGLGDADLLDDGDGGGGGKVAAAAAAVSCSICLEVVTDNGDRSWSKLQCGHQFHLGELHRSGLLLLQYLGRAFSFLHYYVFVMIYTDCIGSAFNVKGAMQCPNCRKIEKGQWLYANGNRPLPAEFSMDDWAHDEDLYDLSYSEMSFGVHWCPFSGLTRLPSSFEYTYFDLSHVLFAYVHLMDNVRSINKAGDEGHSLYECLNEGEYSSGSYHDLLGHHAVFTEHTPVSSTTHACPYVAYFGPVHPSSSASSGNVSDGSSYNNHWSGPSVPNEVPSSYAFPSMDVHYNSWDHSSPFATTNRIGGADQPSIPSMTQRTARNSSDIPRPGMHAMPGHSSAGRAPTSVTSSVVPPYPGTVARPRDRSSSLQAYYQQATSNPAARAPVISAGRRSTSHNRGLAQVAPIASSSDQSSGFYFFSSSSSGRTFQEPENAHRDRFHIWERENQPSYPLSQIDRDSIWGPFHPSDTVMRSSFRQRHGSERMPSQNRS</sequence>
<dbReference type="PANTHER" id="PTHR46798:SF3">
    <property type="entry name" value="RING FINGER FAMILY PROTEIN"/>
    <property type="match status" value="1"/>
</dbReference>
<comment type="caution">
    <text evidence="2">The sequence shown here is derived from an EMBL/GenBank/DDBJ whole genome shotgun (WGS) entry which is preliminary data.</text>
</comment>
<dbReference type="Gene3D" id="3.30.40.10">
    <property type="entry name" value="Zinc/RING finger domain, C3HC4 (zinc finger)"/>
    <property type="match status" value="1"/>
</dbReference>
<dbReference type="InterPro" id="IPR044274">
    <property type="entry name" value="RFI2"/>
</dbReference>
<protein>
    <recommendedName>
        <fullName evidence="4">RING-type domain-containing protein</fullName>
    </recommendedName>
</protein>
<name>A0AAV6W1T6_9LAMI</name>
<proteinExistence type="predicted"/>
<dbReference type="AlphaFoldDB" id="A0AAV6W1T6"/>
<organism evidence="2 3">
    <name type="scientific">Buddleja alternifolia</name>
    <dbReference type="NCBI Taxonomy" id="168488"/>
    <lineage>
        <taxon>Eukaryota</taxon>
        <taxon>Viridiplantae</taxon>
        <taxon>Streptophyta</taxon>
        <taxon>Embryophyta</taxon>
        <taxon>Tracheophyta</taxon>
        <taxon>Spermatophyta</taxon>
        <taxon>Magnoliopsida</taxon>
        <taxon>eudicotyledons</taxon>
        <taxon>Gunneridae</taxon>
        <taxon>Pentapetalae</taxon>
        <taxon>asterids</taxon>
        <taxon>lamiids</taxon>
        <taxon>Lamiales</taxon>
        <taxon>Scrophulariaceae</taxon>
        <taxon>Buddlejeae</taxon>
        <taxon>Buddleja</taxon>
    </lineage>
</organism>
<evidence type="ECO:0000313" key="3">
    <source>
        <dbReference type="Proteomes" id="UP000826271"/>
    </source>
</evidence>
<dbReference type="EMBL" id="WHWC01000019">
    <property type="protein sequence ID" value="KAG8363854.1"/>
    <property type="molecule type" value="Genomic_DNA"/>
</dbReference>
<evidence type="ECO:0000313" key="2">
    <source>
        <dbReference type="EMBL" id="KAG8363854.1"/>
    </source>
</evidence>
<dbReference type="PANTHER" id="PTHR46798">
    <property type="entry name" value="OS09G0511500 PROTEIN"/>
    <property type="match status" value="1"/>
</dbReference>
<dbReference type="GO" id="GO:0004842">
    <property type="term" value="F:ubiquitin-protein transferase activity"/>
    <property type="evidence" value="ECO:0007669"/>
    <property type="project" value="InterPro"/>
</dbReference>
<feature type="region of interest" description="Disordered" evidence="1">
    <location>
        <begin position="449"/>
        <end position="487"/>
    </location>
</feature>
<accession>A0AAV6W1T6</accession>
<dbReference type="Proteomes" id="UP000826271">
    <property type="component" value="Unassembled WGS sequence"/>
</dbReference>
<feature type="region of interest" description="Disordered" evidence="1">
    <location>
        <begin position="301"/>
        <end position="381"/>
    </location>
</feature>
<dbReference type="SUPFAM" id="SSF57850">
    <property type="entry name" value="RING/U-box"/>
    <property type="match status" value="1"/>
</dbReference>
<feature type="compositionally biased region" description="Polar residues" evidence="1">
    <location>
        <begin position="364"/>
        <end position="377"/>
    </location>
</feature>
<dbReference type="InterPro" id="IPR013083">
    <property type="entry name" value="Znf_RING/FYVE/PHD"/>
</dbReference>
<feature type="compositionally biased region" description="Polar residues" evidence="1">
    <location>
        <begin position="308"/>
        <end position="322"/>
    </location>
</feature>
<gene>
    <name evidence="2" type="ORF">BUALT_Bualt19G0065700</name>
</gene>
<reference evidence="2" key="1">
    <citation type="submission" date="2019-10" db="EMBL/GenBank/DDBJ databases">
        <authorList>
            <person name="Zhang R."/>
            <person name="Pan Y."/>
            <person name="Wang J."/>
            <person name="Ma R."/>
            <person name="Yu S."/>
        </authorList>
    </citation>
    <scope>NUCLEOTIDE SEQUENCE</scope>
    <source>
        <strain evidence="2">LA-IB0</strain>
        <tissue evidence="2">Leaf</tissue>
    </source>
</reference>